<dbReference type="GO" id="GO:0030976">
    <property type="term" value="F:thiamine pyrophosphate binding"/>
    <property type="evidence" value="ECO:0007669"/>
    <property type="project" value="InterPro"/>
</dbReference>
<dbReference type="Gene3D" id="3.40.50.970">
    <property type="match status" value="1"/>
</dbReference>
<dbReference type="PANTHER" id="PTHR48084:SF1">
    <property type="entry name" value="2-OXOGLUTARATE SYNTHASE SUBUNIT KORB"/>
    <property type="match status" value="1"/>
</dbReference>
<feature type="domain" description="Thiamine pyrophosphate enzyme TPP-binding" evidence="2">
    <location>
        <begin position="63"/>
        <end position="199"/>
    </location>
</feature>
<dbReference type="PANTHER" id="PTHR48084">
    <property type="entry name" value="2-OXOGLUTARATE OXIDOREDUCTASE SUBUNIT KORB-RELATED"/>
    <property type="match status" value="1"/>
</dbReference>
<dbReference type="InterPro" id="IPR051457">
    <property type="entry name" value="2-oxoacid:Fd_oxidoreductase"/>
</dbReference>
<protein>
    <submittedName>
        <fullName evidence="3">2-oxoacid:ferredoxin oxidoreductase subunit beta</fullName>
    </submittedName>
</protein>
<dbReference type="AlphaFoldDB" id="A0A5D0MI53"/>
<evidence type="ECO:0000256" key="1">
    <source>
        <dbReference type="ARBA" id="ARBA00023002"/>
    </source>
</evidence>
<name>A0A5D0MI53_9BACT</name>
<dbReference type="Pfam" id="PF02775">
    <property type="entry name" value="TPP_enzyme_C"/>
    <property type="match status" value="1"/>
</dbReference>
<dbReference type="EMBL" id="VSIX01000056">
    <property type="protein sequence ID" value="TYB31100.1"/>
    <property type="molecule type" value="Genomic_DNA"/>
</dbReference>
<reference evidence="3" key="1">
    <citation type="submission" date="2019-08" db="EMBL/GenBank/DDBJ databases">
        <title>Genomic characterization of a novel candidate phylum (ARYD3) from a high temperature, high salinity tertiary oil reservoir in north central Oklahoma, USA.</title>
        <authorList>
            <person name="Youssef N.H."/>
            <person name="Yadav A."/>
            <person name="Elshahed M.S."/>
        </authorList>
    </citation>
    <scope>NUCLEOTIDE SEQUENCE [LARGE SCALE GENOMIC DNA]</scope>
    <source>
        <strain evidence="3">ARYD3</strain>
    </source>
</reference>
<organism evidence="3 4">
    <name type="scientific">Candidatus Mcinerneyibacterium aminivorans</name>
    <dbReference type="NCBI Taxonomy" id="2703815"/>
    <lineage>
        <taxon>Bacteria</taxon>
        <taxon>Candidatus Macinerneyibacteriota</taxon>
        <taxon>Candidatus Mcinerneyibacteria</taxon>
        <taxon>Candidatus Mcinerneyibacteriales</taxon>
        <taxon>Candidatus Mcinerneyibacteriaceae</taxon>
        <taxon>Candidatus Mcinerneyibacterium</taxon>
    </lineage>
</organism>
<gene>
    <name evidence="3" type="ORF">FXF47_05965</name>
</gene>
<dbReference type="InterPro" id="IPR011766">
    <property type="entry name" value="TPP_enzyme_TPP-bd"/>
</dbReference>
<dbReference type="Proteomes" id="UP000324143">
    <property type="component" value="Unassembled WGS sequence"/>
</dbReference>
<dbReference type="GO" id="GO:0016625">
    <property type="term" value="F:oxidoreductase activity, acting on the aldehyde or oxo group of donors, iron-sulfur protein as acceptor"/>
    <property type="evidence" value="ECO:0007669"/>
    <property type="project" value="UniProtKB-ARBA"/>
</dbReference>
<dbReference type="SUPFAM" id="SSF52518">
    <property type="entry name" value="Thiamin diphosphate-binding fold (THDP-binding)"/>
    <property type="match status" value="1"/>
</dbReference>
<keyword evidence="1" id="KW-0560">Oxidoreductase</keyword>
<dbReference type="GO" id="GO:0045333">
    <property type="term" value="P:cellular respiration"/>
    <property type="evidence" value="ECO:0007669"/>
    <property type="project" value="UniProtKB-ARBA"/>
</dbReference>
<proteinExistence type="predicted"/>
<dbReference type="CDD" id="cd03375">
    <property type="entry name" value="TPP_OGFOR"/>
    <property type="match status" value="1"/>
</dbReference>
<dbReference type="InterPro" id="IPR029061">
    <property type="entry name" value="THDP-binding"/>
</dbReference>
<evidence type="ECO:0000313" key="4">
    <source>
        <dbReference type="Proteomes" id="UP000324143"/>
    </source>
</evidence>
<accession>A0A5D0MI53</accession>
<sequence length="244" mass="26904">MNPEYLKYIRKEVFPTAFCPGCGHGILLNAFVNALGELNFDQDNLVVVSGIGCGGWIGSPHLNVDTLHTTHGRAIAYATGVKKANPDLDVVVMSGDGDLATIGGNHLIHAARRRLPITVICGNNNIYGMTGGQASATTPKGANTMTTPKGNEERPFDMVKLVKGAGADHVYRYTAYHAVKLKETIKKALISNEFYFIDVLTGCPVQYGRRNNLRDPMKMLNWMKDNSEFYKNEYKEDKIMIGEF</sequence>
<evidence type="ECO:0000259" key="2">
    <source>
        <dbReference type="Pfam" id="PF02775"/>
    </source>
</evidence>
<evidence type="ECO:0000313" key="3">
    <source>
        <dbReference type="EMBL" id="TYB31100.1"/>
    </source>
</evidence>
<comment type="caution">
    <text evidence="3">The sequence shown here is derived from an EMBL/GenBank/DDBJ whole genome shotgun (WGS) entry which is preliminary data.</text>
</comment>
<keyword evidence="4" id="KW-1185">Reference proteome</keyword>